<proteinExistence type="predicted"/>
<dbReference type="EMBL" id="PYAL01000001">
    <property type="protein sequence ID" value="RXN92348.1"/>
    <property type="molecule type" value="Genomic_DNA"/>
</dbReference>
<dbReference type="AlphaFoldDB" id="A0A4Q1HMZ7"/>
<dbReference type="RefSeq" id="WP_129148311.1">
    <property type="nucleotide sequence ID" value="NZ_JBHSDO010000016.1"/>
</dbReference>
<evidence type="ECO:0000313" key="1">
    <source>
        <dbReference type="EMBL" id="RXN92348.1"/>
    </source>
</evidence>
<gene>
    <name evidence="1" type="ORF">C7R54_00855</name>
</gene>
<evidence type="ECO:0008006" key="3">
    <source>
        <dbReference type="Google" id="ProtNLM"/>
    </source>
</evidence>
<evidence type="ECO:0000313" key="2">
    <source>
        <dbReference type="Proteomes" id="UP000290849"/>
    </source>
</evidence>
<sequence length="254" mass="27123">MAADHGVAPGTGDADVVLADYVRERSDTFASTAAARDACYALLGDVEPDVLAPLVNPASLGGPTWPSVRQAWTVIHRRGATLAISNGLSDPFDRRQVSRGPAGALDSGWLGYGVEVYTEMPGRPAQDLTRSWLFDLIYQVSQNVAHHGQFLRLIDRHSVVSMLLEVKGLPAQWLSPEGMAGLLIGLPAASVPASFDTPHGPVRLLAVTLLHPREVAFLESSQDILGNRQALVDRLSALPDGHVNDLGRASVITD</sequence>
<dbReference type="OrthoDB" id="6556108at2"/>
<accession>A0A4Q1HMZ7</accession>
<name>A0A4Q1HMZ7_9BURK</name>
<dbReference type="Proteomes" id="UP000290849">
    <property type="component" value="Unassembled WGS sequence"/>
</dbReference>
<reference evidence="1 2" key="1">
    <citation type="journal article" date="2017" name="Int. J. Syst. Evol. Microbiol.">
        <title>Achromobacter aloeverae sp. nov., isolated from the root of Aloe vera (L.) Burm.f.</title>
        <authorList>
            <person name="Kuncharoen N."/>
            <person name="Muramatsu Y."/>
            <person name="Shibata C."/>
            <person name="Kamakura Y."/>
            <person name="Nakagawa Y."/>
            <person name="Tanasupawat S."/>
        </authorList>
    </citation>
    <scope>NUCLEOTIDE SEQUENCE [LARGE SCALE GENOMIC DNA]</scope>
    <source>
        <strain evidence="1 2">AVA-1</strain>
    </source>
</reference>
<protein>
    <recommendedName>
        <fullName evidence="3">Suppressor of fused protein (SUFU)</fullName>
    </recommendedName>
</protein>
<keyword evidence="2" id="KW-1185">Reference proteome</keyword>
<organism evidence="1 2">
    <name type="scientific">Achromobacter aloeverae</name>
    <dbReference type="NCBI Taxonomy" id="1750518"/>
    <lineage>
        <taxon>Bacteria</taxon>
        <taxon>Pseudomonadati</taxon>
        <taxon>Pseudomonadota</taxon>
        <taxon>Betaproteobacteria</taxon>
        <taxon>Burkholderiales</taxon>
        <taxon>Alcaligenaceae</taxon>
        <taxon>Achromobacter</taxon>
    </lineage>
</organism>
<comment type="caution">
    <text evidence="1">The sequence shown here is derived from an EMBL/GenBank/DDBJ whole genome shotgun (WGS) entry which is preliminary data.</text>
</comment>